<reference evidence="1 2" key="1">
    <citation type="submission" date="2016-10" db="EMBL/GenBank/DDBJ databases">
        <authorList>
            <person name="de Groot N.N."/>
        </authorList>
    </citation>
    <scope>NUCLEOTIDE SEQUENCE [LARGE SCALE GENOMIC DNA]</scope>
    <source>
        <strain evidence="1 2">CGMCC 4.6858</strain>
    </source>
</reference>
<organism evidence="1 2">
    <name type="scientific">Nocardioides lianchengensis</name>
    <dbReference type="NCBI Taxonomy" id="1045774"/>
    <lineage>
        <taxon>Bacteria</taxon>
        <taxon>Bacillati</taxon>
        <taxon>Actinomycetota</taxon>
        <taxon>Actinomycetes</taxon>
        <taxon>Propionibacteriales</taxon>
        <taxon>Nocardioidaceae</taxon>
        <taxon>Nocardioides</taxon>
    </lineage>
</organism>
<dbReference type="STRING" id="1045774.SAMN05421872_113117"/>
<evidence type="ECO:0000313" key="1">
    <source>
        <dbReference type="EMBL" id="SDE01100.1"/>
    </source>
</evidence>
<dbReference type="Proteomes" id="UP000199034">
    <property type="component" value="Unassembled WGS sequence"/>
</dbReference>
<evidence type="ECO:0000313" key="2">
    <source>
        <dbReference type="Proteomes" id="UP000199034"/>
    </source>
</evidence>
<gene>
    <name evidence="1" type="ORF">SAMN05421872_113117</name>
</gene>
<keyword evidence="2" id="KW-1185">Reference proteome</keyword>
<dbReference type="RefSeq" id="WP_139175758.1">
    <property type="nucleotide sequence ID" value="NZ_FMZM01000013.1"/>
</dbReference>
<sequence length="60" mass="7191">MPTVVAVNQGMEVSIMKQQLAVRRLSWHALSDEEKQERLAEVRLRHQVQIEREARRLRQR</sequence>
<dbReference type="AlphaFoldDB" id="A0A1G6ZEX4"/>
<proteinExistence type="predicted"/>
<protein>
    <submittedName>
        <fullName evidence="1">Uncharacterized protein</fullName>
    </submittedName>
</protein>
<name>A0A1G6ZEX4_9ACTN</name>
<accession>A0A1G6ZEX4</accession>
<dbReference type="EMBL" id="FMZM01000013">
    <property type="protein sequence ID" value="SDE01100.1"/>
    <property type="molecule type" value="Genomic_DNA"/>
</dbReference>